<keyword evidence="8" id="KW-0809">Transit peptide</keyword>
<dbReference type="GO" id="GO:0020037">
    <property type="term" value="F:heme binding"/>
    <property type="evidence" value="ECO:0007669"/>
    <property type="project" value="UniProtKB-UniRule"/>
</dbReference>
<keyword evidence="6" id="KW-0349">Heme</keyword>
<name>A0A507ED66_9FUNG</name>
<evidence type="ECO:0000256" key="11">
    <source>
        <dbReference type="ARBA" id="ARBA00023128"/>
    </source>
</evidence>
<dbReference type="PROSITE" id="PS00435">
    <property type="entry name" value="PEROXIDASE_1"/>
    <property type="match status" value="1"/>
</dbReference>
<comment type="caution">
    <text evidence="15">The sequence shown here is derived from an EMBL/GenBank/DDBJ whole genome shotgun (WGS) entry which is preliminary data.</text>
</comment>
<evidence type="ECO:0000313" key="16">
    <source>
        <dbReference type="Proteomes" id="UP000318582"/>
    </source>
</evidence>
<evidence type="ECO:0000256" key="8">
    <source>
        <dbReference type="ARBA" id="ARBA00022946"/>
    </source>
</evidence>
<dbReference type="PRINTS" id="PR00458">
    <property type="entry name" value="PEROXIDASE"/>
</dbReference>
<dbReference type="FunFam" id="1.10.420.10:FF:000009">
    <property type="entry name" value="Ascorbate peroxidase"/>
    <property type="match status" value="1"/>
</dbReference>
<dbReference type="PANTHER" id="PTHR31356">
    <property type="entry name" value="THYLAKOID LUMENAL 29 KDA PROTEIN, CHLOROPLASTIC-RELATED"/>
    <property type="match status" value="1"/>
</dbReference>
<gene>
    <name evidence="15" type="ORF">PhCBS80983_g01227</name>
</gene>
<dbReference type="Proteomes" id="UP000318582">
    <property type="component" value="Unassembled WGS sequence"/>
</dbReference>
<evidence type="ECO:0000256" key="1">
    <source>
        <dbReference type="ARBA" id="ARBA00003917"/>
    </source>
</evidence>
<dbReference type="Gene3D" id="1.10.420.10">
    <property type="entry name" value="Peroxidase, domain 2"/>
    <property type="match status" value="1"/>
</dbReference>
<dbReference type="InterPro" id="IPR010255">
    <property type="entry name" value="Haem_peroxidase_sf"/>
</dbReference>
<evidence type="ECO:0000256" key="7">
    <source>
        <dbReference type="ARBA" id="ARBA00022723"/>
    </source>
</evidence>
<comment type="subcellular location">
    <subcellularLocation>
        <location evidence="3">Mitochondrion intermembrane space</location>
    </subcellularLocation>
    <subcellularLocation>
        <location evidence="2">Mitochondrion matrix</location>
    </subcellularLocation>
</comment>
<dbReference type="PROSITE" id="PS00436">
    <property type="entry name" value="PEROXIDASE_2"/>
    <property type="match status" value="1"/>
</dbReference>
<dbReference type="FunFam" id="1.10.520.10:FF:000005">
    <property type="entry name" value="Cytochrome c peroxidase"/>
    <property type="match status" value="1"/>
</dbReference>
<dbReference type="STRING" id="109895.A0A507ED66"/>
<comment type="catalytic activity">
    <reaction evidence="12">
        <text>2 Fe(II)-[cytochrome c] + H2O2 + 2 H(+) = 2 Fe(III)-[cytochrome c] + 2 H2O</text>
        <dbReference type="Rhea" id="RHEA:16581"/>
        <dbReference type="Rhea" id="RHEA-COMP:10350"/>
        <dbReference type="Rhea" id="RHEA-COMP:14399"/>
        <dbReference type="ChEBI" id="CHEBI:15377"/>
        <dbReference type="ChEBI" id="CHEBI:15378"/>
        <dbReference type="ChEBI" id="CHEBI:16240"/>
        <dbReference type="ChEBI" id="CHEBI:29033"/>
        <dbReference type="ChEBI" id="CHEBI:29034"/>
        <dbReference type="EC" id="1.11.1.5"/>
    </reaction>
</comment>
<keyword evidence="16" id="KW-1185">Reference proteome</keyword>
<organism evidence="15 16">
    <name type="scientific">Powellomyces hirtus</name>
    <dbReference type="NCBI Taxonomy" id="109895"/>
    <lineage>
        <taxon>Eukaryota</taxon>
        <taxon>Fungi</taxon>
        <taxon>Fungi incertae sedis</taxon>
        <taxon>Chytridiomycota</taxon>
        <taxon>Chytridiomycota incertae sedis</taxon>
        <taxon>Chytridiomycetes</taxon>
        <taxon>Spizellomycetales</taxon>
        <taxon>Powellomycetaceae</taxon>
        <taxon>Powellomyces</taxon>
    </lineage>
</organism>
<feature type="domain" description="Plant heme peroxidase family profile" evidence="14">
    <location>
        <begin position="127"/>
        <end position="325"/>
    </location>
</feature>
<dbReference type="InterPro" id="IPR002016">
    <property type="entry name" value="Haem_peroxidase"/>
</dbReference>
<evidence type="ECO:0000256" key="2">
    <source>
        <dbReference type="ARBA" id="ARBA00004305"/>
    </source>
</evidence>
<evidence type="ECO:0000256" key="4">
    <source>
        <dbReference type="ARBA" id="ARBA00005997"/>
    </source>
</evidence>
<dbReference type="EMBL" id="QEAQ01000008">
    <property type="protein sequence ID" value="TPX61287.1"/>
    <property type="molecule type" value="Genomic_DNA"/>
</dbReference>
<dbReference type="GO" id="GO:0005759">
    <property type="term" value="C:mitochondrial matrix"/>
    <property type="evidence" value="ECO:0007669"/>
    <property type="project" value="UniProtKB-SubCell"/>
</dbReference>
<evidence type="ECO:0000259" key="14">
    <source>
        <dbReference type="PROSITE" id="PS50873"/>
    </source>
</evidence>
<keyword evidence="10" id="KW-0408">Iron</keyword>
<keyword evidence="9 13" id="KW-0560">Oxidoreductase</keyword>
<dbReference type="Pfam" id="PF00141">
    <property type="entry name" value="peroxidase"/>
    <property type="match status" value="1"/>
</dbReference>
<dbReference type="InterPro" id="IPR044831">
    <property type="entry name" value="Ccp1-like"/>
</dbReference>
<evidence type="ECO:0000256" key="3">
    <source>
        <dbReference type="ARBA" id="ARBA00004569"/>
    </source>
</evidence>
<comment type="function">
    <text evidence="1">Destroys radicals which are normally produced within the cells and which are toxic to biological systems.</text>
</comment>
<proteinExistence type="inferred from homology"/>
<keyword evidence="11" id="KW-0496">Mitochondrion</keyword>
<accession>A0A507ED66</accession>
<dbReference type="PROSITE" id="PS50873">
    <property type="entry name" value="PEROXIDASE_4"/>
    <property type="match status" value="1"/>
</dbReference>
<dbReference type="GO" id="GO:0005758">
    <property type="term" value="C:mitochondrial intermembrane space"/>
    <property type="evidence" value="ECO:0007669"/>
    <property type="project" value="UniProtKB-SubCell"/>
</dbReference>
<dbReference type="Gene3D" id="1.10.520.10">
    <property type="match status" value="1"/>
</dbReference>
<sequence>MLSNRSFTLLARTARRLCLAQRLLRPVVVATVSKRAFPEAASPPPQREGSSSSGAGKFLALFAGAGAAELANLLDSNPDYDDSSYGPVLVRLAWHASGTYAKTDNTGGSNGATMRFPTESKWSANAGLQVARDLLEPIKKKYGDVLSYSDLWSIGGVVGVQELGGPTIKWRSGRIDTHKDRTVEDGRLPDASREDAQYSRDVFGRMGFNDQELVALLGAHALGRCHSDRSGFEGPWTHSSTTFSNAFYTHLLDEKWDVKKWKGPKQYEDKATKSLMMLPTDMSLTRDKEFKKWVTIYANDEEKFFADFAAAYASGLAQSITTRAV</sequence>
<reference evidence="15 16" key="1">
    <citation type="journal article" date="2019" name="Sci. Rep.">
        <title>Comparative genomics of chytrid fungi reveal insights into the obligate biotrophic and pathogenic lifestyle of Synchytrium endobioticum.</title>
        <authorList>
            <person name="van de Vossenberg B.T.L.H."/>
            <person name="Warris S."/>
            <person name="Nguyen H.D.T."/>
            <person name="van Gent-Pelzer M.P.E."/>
            <person name="Joly D.L."/>
            <person name="van de Geest H.C."/>
            <person name="Bonants P.J.M."/>
            <person name="Smith D.S."/>
            <person name="Levesque C.A."/>
            <person name="van der Lee T.A.J."/>
        </authorList>
    </citation>
    <scope>NUCLEOTIDE SEQUENCE [LARGE SCALE GENOMIC DNA]</scope>
    <source>
        <strain evidence="15 16">CBS 809.83</strain>
    </source>
</reference>
<dbReference type="GO" id="GO:0046872">
    <property type="term" value="F:metal ion binding"/>
    <property type="evidence" value="ECO:0007669"/>
    <property type="project" value="UniProtKB-UniRule"/>
</dbReference>
<dbReference type="EC" id="1.11.1.-" evidence="13"/>
<dbReference type="GO" id="GO:0034599">
    <property type="term" value="P:cellular response to oxidative stress"/>
    <property type="evidence" value="ECO:0007669"/>
    <property type="project" value="InterPro"/>
</dbReference>
<keyword evidence="7" id="KW-0479">Metal-binding</keyword>
<evidence type="ECO:0000256" key="9">
    <source>
        <dbReference type="ARBA" id="ARBA00023002"/>
    </source>
</evidence>
<evidence type="ECO:0000256" key="5">
    <source>
        <dbReference type="ARBA" id="ARBA00022559"/>
    </source>
</evidence>
<dbReference type="SUPFAM" id="SSF48113">
    <property type="entry name" value="Heme-dependent peroxidases"/>
    <property type="match status" value="1"/>
</dbReference>
<dbReference type="AlphaFoldDB" id="A0A507ED66"/>
<evidence type="ECO:0000256" key="13">
    <source>
        <dbReference type="RuleBase" id="RU363051"/>
    </source>
</evidence>
<dbReference type="InterPro" id="IPR019794">
    <property type="entry name" value="Peroxidases_AS"/>
</dbReference>
<evidence type="ECO:0000313" key="15">
    <source>
        <dbReference type="EMBL" id="TPX61287.1"/>
    </source>
</evidence>
<keyword evidence="5 13" id="KW-0575">Peroxidase</keyword>
<dbReference type="GO" id="GO:0000302">
    <property type="term" value="P:response to reactive oxygen species"/>
    <property type="evidence" value="ECO:0007669"/>
    <property type="project" value="TreeGrafter"/>
</dbReference>
<dbReference type="GO" id="GO:0004130">
    <property type="term" value="F:cytochrome-c peroxidase activity"/>
    <property type="evidence" value="ECO:0007669"/>
    <property type="project" value="UniProtKB-EC"/>
</dbReference>
<dbReference type="InterPro" id="IPR002207">
    <property type="entry name" value="Peroxidase_I"/>
</dbReference>
<dbReference type="GO" id="GO:0042744">
    <property type="term" value="P:hydrogen peroxide catabolic process"/>
    <property type="evidence" value="ECO:0007669"/>
    <property type="project" value="TreeGrafter"/>
</dbReference>
<evidence type="ECO:0000256" key="6">
    <source>
        <dbReference type="ARBA" id="ARBA00022617"/>
    </source>
</evidence>
<evidence type="ECO:0000256" key="10">
    <source>
        <dbReference type="ARBA" id="ARBA00023004"/>
    </source>
</evidence>
<dbReference type="PRINTS" id="PR00459">
    <property type="entry name" value="ASPEROXIDASE"/>
</dbReference>
<evidence type="ECO:0000256" key="12">
    <source>
        <dbReference type="ARBA" id="ARBA00049265"/>
    </source>
</evidence>
<dbReference type="PANTHER" id="PTHR31356:SF58">
    <property type="entry name" value="CYTOCHROME C PEROXIDASE, MITOCHONDRIAL"/>
    <property type="match status" value="1"/>
</dbReference>
<comment type="similarity">
    <text evidence="4">Belongs to the peroxidase family. Cytochrome c peroxidase subfamily.</text>
</comment>
<dbReference type="InterPro" id="IPR019793">
    <property type="entry name" value="Peroxidases_heam-ligand_BS"/>
</dbReference>
<protein>
    <recommendedName>
        <fullName evidence="13">Peroxidase</fullName>
        <ecNumber evidence="13">1.11.1.-</ecNumber>
    </recommendedName>
</protein>